<proteinExistence type="predicted"/>
<feature type="domain" description="DUF4349" evidence="3">
    <location>
        <begin position="90"/>
        <end position="243"/>
    </location>
</feature>
<evidence type="ECO:0000313" key="4">
    <source>
        <dbReference type="EMBL" id="EDM78138.1"/>
    </source>
</evidence>
<evidence type="ECO:0000256" key="2">
    <source>
        <dbReference type="SAM" id="MobiDB-lite"/>
    </source>
</evidence>
<dbReference type="Proteomes" id="UP000005801">
    <property type="component" value="Unassembled WGS sequence"/>
</dbReference>
<comment type="caution">
    <text evidence="4">The sequence shown here is derived from an EMBL/GenBank/DDBJ whole genome shotgun (WGS) entry which is preliminary data.</text>
</comment>
<feature type="compositionally biased region" description="Low complexity" evidence="2">
    <location>
        <begin position="49"/>
        <end position="83"/>
    </location>
</feature>
<dbReference type="STRING" id="391625.PPSIR1_34512"/>
<evidence type="ECO:0000313" key="5">
    <source>
        <dbReference type="Proteomes" id="UP000005801"/>
    </source>
</evidence>
<dbReference type="EMBL" id="ABCS01000035">
    <property type="protein sequence ID" value="EDM78138.1"/>
    <property type="molecule type" value="Genomic_DNA"/>
</dbReference>
<gene>
    <name evidence="4" type="ORF">PPSIR1_34512</name>
</gene>
<organism evidence="4 5">
    <name type="scientific">Plesiocystis pacifica SIR-1</name>
    <dbReference type="NCBI Taxonomy" id="391625"/>
    <lineage>
        <taxon>Bacteria</taxon>
        <taxon>Pseudomonadati</taxon>
        <taxon>Myxococcota</taxon>
        <taxon>Polyangia</taxon>
        <taxon>Nannocystales</taxon>
        <taxon>Nannocystaceae</taxon>
        <taxon>Plesiocystis</taxon>
    </lineage>
</organism>
<feature type="region of interest" description="Disordered" evidence="2">
    <location>
        <begin position="40"/>
        <end position="88"/>
    </location>
</feature>
<sequence length="264" mass="28785">MSPEMSGDYAEELPPAPMVDITSRSAGAGMAANEAYDFSDDLAEDERAPQAVMAAPAKAVAKPVETPAPNDQAQQGQPGQDQQDTPDHGRQIVYTAGMQVSVYNLDEGMNKLEAMPEAYGGWVHMRGSNQVVLRVPARSLEAVMNAVGDMGVVEARSLQAQDVTAEYVDLESRIKVLRETQAQLLELLDQAKTVEEALHVRQALDDVTMELETALGRMRQLGDLIAFSTLTVTLVERGPMDNIPTSNDPFRWVDSLGVEATEWR</sequence>
<feature type="coiled-coil region" evidence="1">
    <location>
        <begin position="160"/>
        <end position="197"/>
    </location>
</feature>
<evidence type="ECO:0000256" key="1">
    <source>
        <dbReference type="SAM" id="Coils"/>
    </source>
</evidence>
<name>A6G7R0_9BACT</name>
<accession>A6G7R0</accession>
<dbReference type="InterPro" id="IPR025645">
    <property type="entry name" value="DUF4349"/>
</dbReference>
<evidence type="ECO:0000259" key="3">
    <source>
        <dbReference type="Pfam" id="PF14257"/>
    </source>
</evidence>
<feature type="region of interest" description="Disordered" evidence="2">
    <location>
        <begin position="1"/>
        <end position="25"/>
    </location>
</feature>
<keyword evidence="5" id="KW-1185">Reference proteome</keyword>
<protein>
    <recommendedName>
        <fullName evidence="3">DUF4349 domain-containing protein</fullName>
    </recommendedName>
</protein>
<dbReference type="AlphaFoldDB" id="A6G7R0"/>
<keyword evidence="1" id="KW-0175">Coiled coil</keyword>
<dbReference type="Pfam" id="PF14257">
    <property type="entry name" value="DUF4349"/>
    <property type="match status" value="1"/>
</dbReference>
<dbReference type="eggNOG" id="COG1196">
    <property type="taxonomic scope" value="Bacteria"/>
</dbReference>
<reference evidence="4 5" key="1">
    <citation type="submission" date="2007-06" db="EMBL/GenBank/DDBJ databases">
        <authorList>
            <person name="Shimkets L."/>
            <person name="Ferriera S."/>
            <person name="Johnson J."/>
            <person name="Kravitz S."/>
            <person name="Beeson K."/>
            <person name="Sutton G."/>
            <person name="Rogers Y.-H."/>
            <person name="Friedman R."/>
            <person name="Frazier M."/>
            <person name="Venter J.C."/>
        </authorList>
    </citation>
    <scope>NUCLEOTIDE SEQUENCE [LARGE SCALE GENOMIC DNA]</scope>
    <source>
        <strain evidence="4 5">SIR-1</strain>
    </source>
</reference>